<evidence type="ECO:0000256" key="1">
    <source>
        <dbReference type="PIRNR" id="PIRNR016661"/>
    </source>
</evidence>
<keyword evidence="2" id="KW-1133">Transmembrane helix</keyword>
<organism evidence="3 4">
    <name type="scientific">Halovenus carboxidivorans</name>
    <dbReference type="NCBI Taxonomy" id="2692199"/>
    <lineage>
        <taxon>Archaea</taxon>
        <taxon>Methanobacteriati</taxon>
        <taxon>Methanobacteriota</taxon>
        <taxon>Stenosarchaea group</taxon>
        <taxon>Halobacteria</taxon>
        <taxon>Halobacteriales</taxon>
        <taxon>Haloarculaceae</taxon>
        <taxon>Halovenus</taxon>
    </lineage>
</organism>
<sequence length="194" mass="19572">MASNGTETVELVEKETIRNFSRAVVIAALTAVLAQFSIPLPGGIPFSFQPFGVFFAGLVLGPLWGGCAIALYVLTGVAGAPVFSNATGGLGVIAGPTGGFLLGFVAGAVVIGAVAHRRPSPRPVETLTLPWVLVGLLGGLVPIYVVGVSWLSAVAGLGLPQAATSMAPFFLGDLLKVAISVAVVATHGELLGRV</sequence>
<gene>
    <name evidence="3" type="ORF">GRX03_16385</name>
</gene>
<dbReference type="PANTHER" id="PTHR34295:SF1">
    <property type="entry name" value="BIOTIN TRANSPORTER BIOY"/>
    <property type="match status" value="1"/>
</dbReference>
<feature type="transmembrane region" description="Helical" evidence="2">
    <location>
        <begin position="52"/>
        <end position="73"/>
    </location>
</feature>
<feature type="transmembrane region" description="Helical" evidence="2">
    <location>
        <begin position="93"/>
        <end position="115"/>
    </location>
</feature>
<proteinExistence type="inferred from homology"/>
<comment type="similarity">
    <text evidence="1">Belongs to the BioY family.</text>
</comment>
<dbReference type="PANTHER" id="PTHR34295">
    <property type="entry name" value="BIOTIN TRANSPORTER BIOY"/>
    <property type="match status" value="1"/>
</dbReference>
<dbReference type="InterPro" id="IPR003784">
    <property type="entry name" value="BioY"/>
</dbReference>
<keyword evidence="2" id="KW-0812">Transmembrane</keyword>
<dbReference type="EMBL" id="WUUT01000010">
    <property type="protein sequence ID" value="MXR53171.1"/>
    <property type="molecule type" value="Genomic_DNA"/>
</dbReference>
<comment type="caution">
    <text evidence="3">The sequence shown here is derived from an EMBL/GenBank/DDBJ whole genome shotgun (WGS) entry which is preliminary data.</text>
</comment>
<keyword evidence="4" id="KW-1185">Reference proteome</keyword>
<reference evidence="3 4" key="1">
    <citation type="submission" date="2019-12" db="EMBL/GenBank/DDBJ databases">
        <title>Isolation and characterization of three novel carbon monoxide-oxidizing members of Halobacteria from salione crusts and soils.</title>
        <authorList>
            <person name="Myers M.R."/>
            <person name="King G.M."/>
        </authorList>
    </citation>
    <scope>NUCLEOTIDE SEQUENCE [LARGE SCALE GENOMIC DNA]</scope>
    <source>
        <strain evidence="3 4">WSH3</strain>
    </source>
</reference>
<dbReference type="Gene3D" id="1.10.1760.20">
    <property type="match status" value="1"/>
</dbReference>
<dbReference type="Pfam" id="PF02632">
    <property type="entry name" value="BioY"/>
    <property type="match status" value="1"/>
</dbReference>
<accession>A0A6B0TD56</accession>
<evidence type="ECO:0000313" key="4">
    <source>
        <dbReference type="Proteomes" id="UP000466535"/>
    </source>
</evidence>
<dbReference type="GO" id="GO:0005886">
    <property type="term" value="C:plasma membrane"/>
    <property type="evidence" value="ECO:0007669"/>
    <property type="project" value="UniProtKB-SubCell"/>
</dbReference>
<feature type="transmembrane region" description="Helical" evidence="2">
    <location>
        <begin position="166"/>
        <end position="185"/>
    </location>
</feature>
<keyword evidence="1" id="KW-1003">Cell membrane</keyword>
<feature type="transmembrane region" description="Helical" evidence="2">
    <location>
        <begin position="20"/>
        <end position="40"/>
    </location>
</feature>
<evidence type="ECO:0000313" key="3">
    <source>
        <dbReference type="EMBL" id="MXR53171.1"/>
    </source>
</evidence>
<comment type="subcellular location">
    <subcellularLocation>
        <location evidence="1">Cell membrane</location>
        <topology evidence="1">Multi-pass membrane protein</topology>
    </subcellularLocation>
</comment>
<dbReference type="PIRSF" id="PIRSF016661">
    <property type="entry name" value="BioY"/>
    <property type="match status" value="1"/>
</dbReference>
<evidence type="ECO:0000256" key="2">
    <source>
        <dbReference type="SAM" id="Phobius"/>
    </source>
</evidence>
<keyword evidence="1" id="KW-0813">Transport</keyword>
<dbReference type="OrthoDB" id="50443at2157"/>
<protein>
    <submittedName>
        <fullName evidence="3">Biotin transporter BioY</fullName>
    </submittedName>
</protein>
<dbReference type="AlphaFoldDB" id="A0A6B0TD56"/>
<dbReference type="Proteomes" id="UP000466535">
    <property type="component" value="Unassembled WGS sequence"/>
</dbReference>
<dbReference type="RefSeq" id="WP_159765555.1">
    <property type="nucleotide sequence ID" value="NZ_WUUT01000010.1"/>
</dbReference>
<keyword evidence="1 2" id="KW-0472">Membrane</keyword>
<dbReference type="GO" id="GO:0015225">
    <property type="term" value="F:biotin transmembrane transporter activity"/>
    <property type="evidence" value="ECO:0007669"/>
    <property type="project" value="UniProtKB-UniRule"/>
</dbReference>
<name>A0A6B0TD56_9EURY</name>
<feature type="transmembrane region" description="Helical" evidence="2">
    <location>
        <begin position="127"/>
        <end position="146"/>
    </location>
</feature>